<name>A0A6B0QW43_9CETA</name>
<dbReference type="SUPFAM" id="SSF48452">
    <property type="entry name" value="TPR-like"/>
    <property type="match status" value="2"/>
</dbReference>
<keyword evidence="5" id="KW-0051">Antiviral defense</keyword>
<dbReference type="AlphaFoldDB" id="A0A6B0QW43"/>
<reference evidence="9" key="1">
    <citation type="submission" date="2019-10" db="EMBL/GenBank/DDBJ databases">
        <title>The sequence and de novo assembly of the wild yak genome.</title>
        <authorList>
            <person name="Liu Y."/>
        </authorList>
    </citation>
    <scope>NUCLEOTIDE SEQUENCE [LARGE SCALE GENOMIC DNA]</scope>
    <source>
        <strain evidence="9">WY2019</strain>
    </source>
</reference>
<evidence type="ECO:0000256" key="5">
    <source>
        <dbReference type="ARBA" id="ARBA00023118"/>
    </source>
</evidence>
<dbReference type="PROSITE" id="PS50005">
    <property type="entry name" value="TPR"/>
    <property type="match status" value="1"/>
</dbReference>
<sequence>MRTGEYVSLNGLLTDLLDRDEDKNSLEQILPQLRCHFTWNLFKKGSVSHDLEDRVCNQTEFLNSEFKATKYNLLAYIKHLKGQNEAALECLRQAEEWIQREHTDQAEVRSLVTWGNYAWVYYHLGRFADAQLYTDKVKRVCQKFTNPYSIECPELDCEEGWTLVKCGGKKIERAKVYFQKALEEKPNNPEFSSGLAIAMYYLDDRPEQQSSVEILKQAVELSPDNQYIKVLLALTLQKTNEQGKGEQLVVEALEKAPCQTDVLRSAAKFYRGKGDLDKAIGLLLRALESIPNNPYLYHQIACCYRAKVKQIQHTGESEASGKGEKIEELREHARNYVSKAIEKGLNPLHACSDEFLENEEYYQTAFSKELPSTKGQELHQHDCNPQEDREISEHTAVQCSLDSLSISTESTEKEKMKFQLQNIANNQLPQNVPYSWSLQGLIHKMNGDLLQAAECYEKALDHLLKNSPSGIGSIFLPATEREEGSEEIEQDADSSILRELPDP</sequence>
<dbReference type="InterPro" id="IPR011990">
    <property type="entry name" value="TPR-like_helical_dom_sf"/>
</dbReference>
<dbReference type="FunFam" id="1.25.40.10:FF:000036">
    <property type="entry name" value="interferon-induced protein with tetratricopeptide repeats 5"/>
    <property type="match status" value="1"/>
</dbReference>
<evidence type="ECO:0000313" key="9">
    <source>
        <dbReference type="EMBL" id="MXQ80526.1"/>
    </source>
</evidence>
<keyword evidence="3 7" id="KW-0802">TPR repeat</keyword>
<evidence type="ECO:0000256" key="3">
    <source>
        <dbReference type="ARBA" id="ARBA00022803"/>
    </source>
</evidence>
<dbReference type="PANTHER" id="PTHR10271">
    <property type="entry name" value="INTERFERON-INDUCED PROTEIN WITH TETRATRICOPEPTIDE REPEATS"/>
    <property type="match status" value="1"/>
</dbReference>
<keyword evidence="4" id="KW-0391">Immunity</keyword>
<comment type="caution">
    <text evidence="9">The sequence shown here is derived from an EMBL/GenBank/DDBJ whole genome shotgun (WGS) entry which is preliminary data.</text>
</comment>
<keyword evidence="10" id="KW-1185">Reference proteome</keyword>
<evidence type="ECO:0000256" key="6">
    <source>
        <dbReference type="ARBA" id="ARBA00038336"/>
    </source>
</evidence>
<evidence type="ECO:0000256" key="7">
    <source>
        <dbReference type="PROSITE-ProRule" id="PRU00339"/>
    </source>
</evidence>
<evidence type="ECO:0000256" key="4">
    <source>
        <dbReference type="ARBA" id="ARBA00022859"/>
    </source>
</evidence>
<dbReference type="Gene3D" id="1.25.40.10">
    <property type="entry name" value="Tetratricopeptide repeat domain"/>
    <property type="match status" value="3"/>
</dbReference>
<dbReference type="InterPro" id="IPR019734">
    <property type="entry name" value="TPR_rpt"/>
</dbReference>
<dbReference type="GO" id="GO:0051607">
    <property type="term" value="P:defense response to virus"/>
    <property type="evidence" value="ECO:0007669"/>
    <property type="project" value="UniProtKB-KW"/>
</dbReference>
<dbReference type="Pfam" id="PF13181">
    <property type="entry name" value="TPR_8"/>
    <property type="match status" value="1"/>
</dbReference>
<organism evidence="9 10">
    <name type="scientific">Bos mutus</name>
    <name type="common">wild yak</name>
    <dbReference type="NCBI Taxonomy" id="72004"/>
    <lineage>
        <taxon>Eukaryota</taxon>
        <taxon>Metazoa</taxon>
        <taxon>Chordata</taxon>
        <taxon>Craniata</taxon>
        <taxon>Vertebrata</taxon>
        <taxon>Euteleostomi</taxon>
        <taxon>Mammalia</taxon>
        <taxon>Eutheria</taxon>
        <taxon>Laurasiatheria</taxon>
        <taxon>Artiodactyla</taxon>
        <taxon>Ruminantia</taxon>
        <taxon>Pecora</taxon>
        <taxon>Bovidae</taxon>
        <taxon>Bovinae</taxon>
        <taxon>Bos</taxon>
    </lineage>
</organism>
<feature type="compositionally biased region" description="Acidic residues" evidence="8">
    <location>
        <begin position="483"/>
        <end position="492"/>
    </location>
</feature>
<evidence type="ECO:0000256" key="1">
    <source>
        <dbReference type="ARBA" id="ARBA00022588"/>
    </source>
</evidence>
<protein>
    <submittedName>
        <fullName evidence="9">Uncharacterized protein</fullName>
    </submittedName>
</protein>
<feature type="repeat" description="TPR" evidence="7">
    <location>
        <begin position="260"/>
        <end position="293"/>
    </location>
</feature>
<evidence type="ECO:0000313" key="10">
    <source>
        <dbReference type="Proteomes" id="UP000322234"/>
    </source>
</evidence>
<evidence type="ECO:0000256" key="8">
    <source>
        <dbReference type="SAM" id="MobiDB-lite"/>
    </source>
</evidence>
<comment type="similarity">
    <text evidence="6">Belongs to the IFIT family.</text>
</comment>
<dbReference type="Proteomes" id="UP000322234">
    <property type="component" value="Unassembled WGS sequence"/>
</dbReference>
<gene>
    <name evidence="9" type="ORF">E5288_WYG009239</name>
</gene>
<dbReference type="PANTHER" id="PTHR10271:SF3">
    <property type="entry name" value="INTERFERON-INDUCED PROTEIN WITH TETRATRICOPEPTIDE REPEATS 3"/>
    <property type="match status" value="1"/>
</dbReference>
<dbReference type="GO" id="GO:0005829">
    <property type="term" value="C:cytosol"/>
    <property type="evidence" value="ECO:0007669"/>
    <property type="project" value="TreeGrafter"/>
</dbReference>
<keyword evidence="2" id="KW-0677">Repeat</keyword>
<accession>A0A6B0QW43</accession>
<dbReference type="GO" id="GO:0045087">
    <property type="term" value="P:innate immune response"/>
    <property type="evidence" value="ECO:0007669"/>
    <property type="project" value="UniProtKB-KW"/>
</dbReference>
<evidence type="ECO:0000256" key="2">
    <source>
        <dbReference type="ARBA" id="ARBA00022737"/>
    </source>
</evidence>
<feature type="region of interest" description="Disordered" evidence="8">
    <location>
        <begin position="477"/>
        <end position="503"/>
    </location>
</feature>
<keyword evidence="1" id="KW-0399">Innate immunity</keyword>
<proteinExistence type="inferred from homology"/>
<dbReference type="SMART" id="SM00028">
    <property type="entry name" value="TPR"/>
    <property type="match status" value="5"/>
</dbReference>
<dbReference type="EMBL" id="VBQZ03000005">
    <property type="protein sequence ID" value="MXQ80526.1"/>
    <property type="molecule type" value="Genomic_DNA"/>
</dbReference>